<gene>
    <name evidence="3" type="ORF">ADK38_31425</name>
</gene>
<evidence type="ECO:0000313" key="4">
    <source>
        <dbReference type="Proteomes" id="UP000037020"/>
    </source>
</evidence>
<comment type="similarity">
    <text evidence="1">Belongs to the cytochrome P450 family.</text>
</comment>
<comment type="caution">
    <text evidence="3">The sequence shown here is derived from an EMBL/GenBank/DDBJ whole genome shotgun (WGS) entry which is preliminary data.</text>
</comment>
<dbReference type="Proteomes" id="UP000037020">
    <property type="component" value="Unassembled WGS sequence"/>
</dbReference>
<keyword evidence="4" id="KW-1185">Reference proteome</keyword>
<accession>A0ABR5IYW5</accession>
<dbReference type="Gene3D" id="1.10.630.10">
    <property type="entry name" value="Cytochrome P450"/>
    <property type="match status" value="1"/>
</dbReference>
<dbReference type="SUPFAM" id="SSF48264">
    <property type="entry name" value="Cytochrome P450"/>
    <property type="match status" value="1"/>
</dbReference>
<dbReference type="InterPro" id="IPR036396">
    <property type="entry name" value="Cyt_P450_sf"/>
</dbReference>
<sequence>SVMFAEGPEHRRRAGAISDALAAVDQFELRQICERVADSLIDTFAGRGEADLMADFAFRMPMLVVAELFGLPTAEIPPLVRDIADSLDETAGAIEAHQRVAARMGRLVQDKRVHPGPDVPSRLLGHAAGLAEEEIVIDLLVVMAAAQQPTANWIGNTLRLMLTDDRFAVTLAGGRRSVGQALNEVLWEDTPTQNFIGRWATRDTQLGGKRIRTGDLLVLGLAAANNDPQVRPDSYAGSEGNQAHMSFSHGEHSCPYPAPEIAEVIAKAAVEILLDRLAGG</sequence>
<feature type="non-terminal residue" evidence="3">
    <location>
        <position position="1"/>
    </location>
</feature>
<evidence type="ECO:0000313" key="3">
    <source>
        <dbReference type="EMBL" id="KOG86372.1"/>
    </source>
</evidence>
<reference evidence="3 4" key="1">
    <citation type="submission" date="2015-07" db="EMBL/GenBank/DDBJ databases">
        <authorList>
            <person name="Ju K.-S."/>
            <person name="Doroghazi J.R."/>
            <person name="Metcalf W.W."/>
        </authorList>
    </citation>
    <scope>NUCLEOTIDE SEQUENCE [LARGE SCALE GENOMIC DNA]</scope>
    <source>
        <strain evidence="3 4">NRRL B-3589</strain>
    </source>
</reference>
<protein>
    <submittedName>
        <fullName evidence="3">Cytochrome P450</fullName>
    </submittedName>
</protein>
<dbReference type="InterPro" id="IPR002397">
    <property type="entry name" value="Cyt_P450_B"/>
</dbReference>
<dbReference type="EMBL" id="LGUT01002872">
    <property type="protein sequence ID" value="KOG86372.1"/>
    <property type="molecule type" value="Genomic_DNA"/>
</dbReference>
<dbReference type="PANTHER" id="PTHR46696:SF1">
    <property type="entry name" value="CYTOCHROME P450 YJIB-RELATED"/>
    <property type="match status" value="1"/>
</dbReference>
<evidence type="ECO:0000256" key="2">
    <source>
        <dbReference type="SAM" id="MobiDB-lite"/>
    </source>
</evidence>
<feature type="non-terminal residue" evidence="3">
    <location>
        <position position="280"/>
    </location>
</feature>
<evidence type="ECO:0000256" key="1">
    <source>
        <dbReference type="ARBA" id="ARBA00010617"/>
    </source>
</evidence>
<proteinExistence type="inferred from homology"/>
<dbReference type="PRINTS" id="PR00359">
    <property type="entry name" value="BP450"/>
</dbReference>
<dbReference type="PANTHER" id="PTHR46696">
    <property type="entry name" value="P450, PUTATIVE (EUROFUNG)-RELATED"/>
    <property type="match status" value="1"/>
</dbReference>
<feature type="region of interest" description="Disordered" evidence="2">
    <location>
        <begin position="229"/>
        <end position="251"/>
    </location>
</feature>
<name>A0ABR5IYW5_9ACTN</name>
<organism evidence="3 4">
    <name type="scientific">Streptomyces varsoviensis</name>
    <dbReference type="NCBI Taxonomy" id="67373"/>
    <lineage>
        <taxon>Bacteria</taxon>
        <taxon>Bacillati</taxon>
        <taxon>Actinomycetota</taxon>
        <taxon>Actinomycetes</taxon>
        <taxon>Kitasatosporales</taxon>
        <taxon>Streptomycetaceae</taxon>
        <taxon>Streptomyces</taxon>
    </lineage>
</organism>